<evidence type="ECO:0000259" key="4">
    <source>
        <dbReference type="PROSITE" id="PS50102"/>
    </source>
</evidence>
<proteinExistence type="predicted"/>
<feature type="domain" description="RRM" evidence="4">
    <location>
        <begin position="238"/>
        <end position="319"/>
    </location>
</feature>
<evidence type="ECO:0000313" key="5">
    <source>
        <dbReference type="EMBL" id="CAF1050748.1"/>
    </source>
</evidence>
<feature type="domain" description="RRM" evidence="4">
    <location>
        <begin position="103"/>
        <end position="166"/>
    </location>
</feature>
<dbReference type="SUPFAM" id="SSF54928">
    <property type="entry name" value="RNA-binding domain, RBD"/>
    <property type="match status" value="3"/>
</dbReference>
<dbReference type="InterPro" id="IPR012677">
    <property type="entry name" value="Nucleotide-bd_a/b_plait_sf"/>
</dbReference>
<dbReference type="SMART" id="SM00360">
    <property type="entry name" value="RRM"/>
    <property type="match status" value="3"/>
</dbReference>
<evidence type="ECO:0000256" key="3">
    <source>
        <dbReference type="PROSITE-ProRule" id="PRU00176"/>
    </source>
</evidence>
<dbReference type="InterPro" id="IPR000504">
    <property type="entry name" value="RRM_dom"/>
</dbReference>
<dbReference type="AlphaFoldDB" id="A0A814KCF5"/>
<sequence>MVNFSKLESTPTLVMDTNNQNDRTVYLGDLKIETTEGELSQFFAQRCIPIVRIVKQPHTSFAHVTFQNIETARKFLQQNTIKLKSRVIRIMPFNQPNNFDPEANLIIKNLENHLNEIEIIEKFKQYGKILSCKLVRDDKGDSKCYAYLQYETRQSALDAIDSLNNTYWDVRCDPDYKYKKNLELANMVRKGKLYEADLQEYELLSDFNKNMGKKIYVGIFKKKDEYSKIKSDKDGRPSNLYVKNFGVEFGDRDLYNLFKKYGSIKSAKVRRTNNGFFDKPLGCGFVDFEKPEEAENARLALDGYVINSGKKISVTYADCKSRRLRQKNEEVVLRNLESSRDDVKDRRDSMCSVLSDSTIGSNNAINITNNTNNSQADIYYDLWSKVLNTSNWNEYKLF</sequence>
<protein>
    <recommendedName>
        <fullName evidence="4">RRM domain-containing protein</fullName>
    </recommendedName>
</protein>
<feature type="domain" description="RRM" evidence="4">
    <location>
        <begin position="23"/>
        <end position="95"/>
    </location>
</feature>
<dbReference type="Gene3D" id="3.30.70.330">
    <property type="match status" value="3"/>
</dbReference>
<dbReference type="PROSITE" id="PS50102">
    <property type="entry name" value="RRM"/>
    <property type="match status" value="3"/>
</dbReference>
<dbReference type="GO" id="GO:0003723">
    <property type="term" value="F:RNA binding"/>
    <property type="evidence" value="ECO:0007669"/>
    <property type="project" value="UniProtKB-UniRule"/>
</dbReference>
<reference evidence="5" key="1">
    <citation type="submission" date="2021-02" db="EMBL/GenBank/DDBJ databases">
        <authorList>
            <person name="Nowell W R."/>
        </authorList>
    </citation>
    <scope>NUCLEOTIDE SEQUENCE</scope>
    <source>
        <strain evidence="5">Ploen Becks lab</strain>
    </source>
</reference>
<name>A0A814KCF5_9BILA</name>
<evidence type="ECO:0000256" key="2">
    <source>
        <dbReference type="ARBA" id="ARBA00022884"/>
    </source>
</evidence>
<organism evidence="5 6">
    <name type="scientific">Brachionus calyciflorus</name>
    <dbReference type="NCBI Taxonomy" id="104777"/>
    <lineage>
        <taxon>Eukaryota</taxon>
        <taxon>Metazoa</taxon>
        <taxon>Spiralia</taxon>
        <taxon>Gnathifera</taxon>
        <taxon>Rotifera</taxon>
        <taxon>Eurotatoria</taxon>
        <taxon>Monogononta</taxon>
        <taxon>Pseudotrocha</taxon>
        <taxon>Ploima</taxon>
        <taxon>Brachionidae</taxon>
        <taxon>Brachionus</taxon>
    </lineage>
</organism>
<dbReference type="OrthoDB" id="10067824at2759"/>
<dbReference type="EMBL" id="CAJNOC010005380">
    <property type="protein sequence ID" value="CAF1050748.1"/>
    <property type="molecule type" value="Genomic_DNA"/>
</dbReference>
<keyword evidence="2 3" id="KW-0694">RNA-binding</keyword>
<dbReference type="Proteomes" id="UP000663879">
    <property type="component" value="Unassembled WGS sequence"/>
</dbReference>
<evidence type="ECO:0000256" key="1">
    <source>
        <dbReference type="ARBA" id="ARBA00022737"/>
    </source>
</evidence>
<keyword evidence="1" id="KW-0677">Repeat</keyword>
<accession>A0A814KCF5</accession>
<dbReference type="InterPro" id="IPR035979">
    <property type="entry name" value="RBD_domain_sf"/>
</dbReference>
<evidence type="ECO:0000313" key="6">
    <source>
        <dbReference type="Proteomes" id="UP000663879"/>
    </source>
</evidence>
<dbReference type="PANTHER" id="PTHR24012">
    <property type="entry name" value="RNA BINDING PROTEIN"/>
    <property type="match status" value="1"/>
</dbReference>
<comment type="caution">
    <text evidence="5">The sequence shown here is derived from an EMBL/GenBank/DDBJ whole genome shotgun (WGS) entry which is preliminary data.</text>
</comment>
<keyword evidence="6" id="KW-1185">Reference proteome</keyword>
<gene>
    <name evidence="5" type="ORF">OXX778_LOCUS18815</name>
</gene>
<dbReference type="CDD" id="cd00590">
    <property type="entry name" value="RRM_SF"/>
    <property type="match status" value="1"/>
</dbReference>
<dbReference type="Pfam" id="PF00076">
    <property type="entry name" value="RRM_1"/>
    <property type="match status" value="3"/>
</dbReference>